<keyword evidence="3" id="KW-1185">Reference proteome</keyword>
<proteinExistence type="predicted"/>
<evidence type="ECO:0000313" key="2">
    <source>
        <dbReference type="EMBL" id="VVC32039.1"/>
    </source>
</evidence>
<feature type="region of interest" description="Disordered" evidence="1">
    <location>
        <begin position="420"/>
        <end position="467"/>
    </location>
</feature>
<dbReference type="PANTHER" id="PTHR43684">
    <property type="match status" value="1"/>
</dbReference>
<dbReference type="Gene3D" id="1.10.12.10">
    <property type="entry name" value="Lyase 2-enoyl-coa Hydratase, Chain A, domain 2"/>
    <property type="match status" value="1"/>
</dbReference>
<dbReference type="SUPFAM" id="SSF52096">
    <property type="entry name" value="ClpP/crotonase"/>
    <property type="match status" value="1"/>
</dbReference>
<organism evidence="2 3">
    <name type="scientific">Cinara cedri</name>
    <dbReference type="NCBI Taxonomy" id="506608"/>
    <lineage>
        <taxon>Eukaryota</taxon>
        <taxon>Metazoa</taxon>
        <taxon>Ecdysozoa</taxon>
        <taxon>Arthropoda</taxon>
        <taxon>Hexapoda</taxon>
        <taxon>Insecta</taxon>
        <taxon>Pterygota</taxon>
        <taxon>Neoptera</taxon>
        <taxon>Paraneoptera</taxon>
        <taxon>Hemiptera</taxon>
        <taxon>Sternorrhyncha</taxon>
        <taxon>Aphidomorpha</taxon>
        <taxon>Aphidoidea</taxon>
        <taxon>Aphididae</taxon>
        <taxon>Lachninae</taxon>
        <taxon>Cinara</taxon>
    </lineage>
</organism>
<dbReference type="PANTHER" id="PTHR43684:SF11">
    <property type="entry name" value="CHROMO DOMAIN-CONTAINING PROTEIN"/>
    <property type="match status" value="1"/>
</dbReference>
<dbReference type="InterPro" id="IPR029045">
    <property type="entry name" value="ClpP/crotonase-like_dom_sf"/>
</dbReference>
<evidence type="ECO:0000256" key="1">
    <source>
        <dbReference type="SAM" id="MobiDB-lite"/>
    </source>
</evidence>
<dbReference type="AlphaFoldDB" id="A0A5E4MIK0"/>
<name>A0A5E4MIK0_9HEMI</name>
<protein>
    <submittedName>
        <fullName evidence="2">Crotonase superfamily,ClpP/crotonase-like domain,Crontonase, C-terminal</fullName>
    </submittedName>
</protein>
<sequence>MEEIEANVLPCSSREKEVVLLDKPNNAKDSADVHKMAIEDSTDVHKMVVEDSSDVDKMDVEESADMHEMVEDDSAHEMIIEDSAEVHEEMAGDSAVLNEVVAESSTEVNEVVMEGLAEVNEMVTEGSAEVNEVIVDDSTEVHEVVMEDSAEVLHELVVDNIKEVSGNECMNNIGVLETSDKVSSQVNQVVITNVTVKPEMTYNLENRVENTLCDNDGVLNDSNNSQSSDLDTKYIDIMEVTEEIDKGECSEECVYIDNEQEIEFEVVEHVNKSNEIEDIDSNTNINNINESVDRSEESTNNSDKAKEKVGSMTETKNPDGSIVLKRDKMTVTIPQHIAGRDISSLTEETLPRSGKRMLKPRFGVKVPYIHMTSQIVTQDEIAKELFERFQQKYPITRVNVVDSQEKVYAMKLSHQIAKTFSPKSLPNSSDKNSEKKIKTNKEFKKKSEKINNTNKSRNKSLKTTSVENSPIQIQNLDIEFANDIEINDSQHIDQITNTLQSLGQSADQHIKSEDKNDEKISSNEELIAILEDFENIETLEPNINNVPEVIPIPKPVVKKKMVRSTTRTKRSKPKMDPEIEKQIALKQLQEVSRPTRFDSHYIKRKAENEKKLSMKNDLGSVQKRKKPTPADVPEVKIAIDHFIKSYTDKRQSTVVKLEDTSNDETVADNLEVVPPKSEIKTNSLAKARTMREINRLLGDEGAINMIYSLEKRRTPGNNNDKNVLPSTRRKKKDLMLKTKLVKNAMLKMSSPTASSITINRLGRRSDVCTPTISPENQNICTRKTSIDSQDSDQSMKCLQNFPGRNTIPADESKIIRKHSTSSEASSVGESSPILPVPDTESINNLNKKITPVKTLRVYTRKNKNSGDLILNSSDQSFDGVSKETNKSCVKPKNLASQKIKKQSVQGSKLSKSLAESVKQEVENIVYNEITIRQYDGVVHITLTPVSTFMKNALNISVMKELMKELHNLETDDTCKVVLVSSAGRIFCQGLDIAPLINDNPEKCKEAAVEISSTLKNFITCLSNFPKLLVAGVDGAAVGLGATMLVHFDLVFASDKATFETPYVQLGHIAEGAATTILGRLLVAEMIMGSQRLTAGQAHYYGLVTRTLWPDRFHDELIPLVKALARQSLQAIKTTKTLQKQDTKDKLAKALELETHILVQQWTGDECQQNLQKYLKNTADNINT</sequence>
<gene>
    <name evidence="2" type="ORF">CINCED_3A017503</name>
</gene>
<feature type="region of interest" description="Disordered" evidence="1">
    <location>
        <begin position="281"/>
        <end position="320"/>
    </location>
</feature>
<accession>A0A5E4MIK0</accession>
<dbReference type="InterPro" id="IPR001753">
    <property type="entry name" value="Enoyl-CoA_hydra/iso"/>
</dbReference>
<dbReference type="Pfam" id="PF00378">
    <property type="entry name" value="ECH_1"/>
    <property type="match status" value="1"/>
</dbReference>
<feature type="compositionally biased region" description="Basic and acidic residues" evidence="1">
    <location>
        <begin position="291"/>
        <end position="309"/>
    </location>
</feature>
<dbReference type="CDD" id="cd06558">
    <property type="entry name" value="crotonase-like"/>
    <property type="match status" value="1"/>
</dbReference>
<dbReference type="InterPro" id="IPR051053">
    <property type="entry name" value="ECH/Chromodomain_protein"/>
</dbReference>
<dbReference type="InterPro" id="IPR014748">
    <property type="entry name" value="Enoyl-CoA_hydra_C"/>
</dbReference>
<feature type="compositionally biased region" description="Low complexity" evidence="1">
    <location>
        <begin position="281"/>
        <end position="290"/>
    </location>
</feature>
<feature type="region of interest" description="Disordered" evidence="1">
    <location>
        <begin position="819"/>
        <end position="839"/>
    </location>
</feature>
<dbReference type="OrthoDB" id="6357915at2759"/>
<dbReference type="Proteomes" id="UP000325440">
    <property type="component" value="Unassembled WGS sequence"/>
</dbReference>
<feature type="compositionally biased region" description="Polar residues" evidence="1">
    <location>
        <begin position="420"/>
        <end position="430"/>
    </location>
</feature>
<dbReference type="EMBL" id="CABPRJ010000952">
    <property type="protein sequence ID" value="VVC32039.1"/>
    <property type="molecule type" value="Genomic_DNA"/>
</dbReference>
<feature type="compositionally biased region" description="Low complexity" evidence="1">
    <location>
        <begin position="821"/>
        <end position="831"/>
    </location>
</feature>
<dbReference type="Gene3D" id="3.90.226.10">
    <property type="entry name" value="2-enoyl-CoA Hydratase, Chain A, domain 1"/>
    <property type="match status" value="1"/>
</dbReference>
<feature type="compositionally biased region" description="Basic and acidic residues" evidence="1">
    <location>
        <begin position="431"/>
        <end position="442"/>
    </location>
</feature>
<evidence type="ECO:0000313" key="3">
    <source>
        <dbReference type="Proteomes" id="UP000325440"/>
    </source>
</evidence>
<reference evidence="2 3" key="1">
    <citation type="submission" date="2019-08" db="EMBL/GenBank/DDBJ databases">
        <authorList>
            <person name="Alioto T."/>
            <person name="Alioto T."/>
            <person name="Gomez Garrido J."/>
        </authorList>
    </citation>
    <scope>NUCLEOTIDE SEQUENCE [LARGE SCALE GENOMIC DNA]</scope>
</reference>